<dbReference type="EMBL" id="CADIJM010000004">
    <property type="protein sequence ID" value="CAB3703147.1"/>
    <property type="molecule type" value="Genomic_DNA"/>
</dbReference>
<protein>
    <recommendedName>
        <fullName evidence="6">Esterase PHB depolymerase</fullName>
    </recommendedName>
</protein>
<dbReference type="GO" id="GO:0005576">
    <property type="term" value="C:extracellular region"/>
    <property type="evidence" value="ECO:0007669"/>
    <property type="project" value="InterPro"/>
</dbReference>
<dbReference type="PANTHER" id="PTHR43037">
    <property type="entry name" value="UNNAMED PRODUCT-RELATED"/>
    <property type="match status" value="1"/>
</dbReference>
<evidence type="ECO:0008006" key="6">
    <source>
        <dbReference type="Google" id="ProtNLM"/>
    </source>
</evidence>
<dbReference type="Pfam" id="PF10503">
    <property type="entry name" value="Esterase_PHB"/>
    <property type="match status" value="1"/>
</dbReference>
<evidence type="ECO:0000256" key="2">
    <source>
        <dbReference type="ARBA" id="ARBA00022801"/>
    </source>
</evidence>
<keyword evidence="1" id="KW-0732">Signal</keyword>
<dbReference type="NCBIfam" id="TIGR01840">
    <property type="entry name" value="esterase_phb"/>
    <property type="match status" value="1"/>
</dbReference>
<dbReference type="InterPro" id="IPR029058">
    <property type="entry name" value="AB_hydrolase_fold"/>
</dbReference>
<feature type="region of interest" description="Disordered" evidence="3">
    <location>
        <begin position="27"/>
        <end position="75"/>
    </location>
</feature>
<dbReference type="Proteomes" id="UP000494214">
    <property type="component" value="Unassembled WGS sequence"/>
</dbReference>
<evidence type="ECO:0000313" key="5">
    <source>
        <dbReference type="Proteomes" id="UP000494214"/>
    </source>
</evidence>
<dbReference type="AlphaFoldDB" id="A0A6S7A323"/>
<evidence type="ECO:0000256" key="1">
    <source>
        <dbReference type="ARBA" id="ARBA00022729"/>
    </source>
</evidence>
<proteinExistence type="predicted"/>
<dbReference type="PANTHER" id="PTHR43037:SF1">
    <property type="entry name" value="BLL1128 PROTEIN"/>
    <property type="match status" value="1"/>
</dbReference>
<dbReference type="GO" id="GO:0016787">
    <property type="term" value="F:hydrolase activity"/>
    <property type="evidence" value="ECO:0007669"/>
    <property type="project" value="UniProtKB-KW"/>
</dbReference>
<dbReference type="InterPro" id="IPR010126">
    <property type="entry name" value="Esterase_phb"/>
</dbReference>
<evidence type="ECO:0000256" key="3">
    <source>
        <dbReference type="SAM" id="MobiDB-lite"/>
    </source>
</evidence>
<keyword evidence="5" id="KW-1185">Reference proteome</keyword>
<feature type="compositionally biased region" description="Low complexity" evidence="3">
    <location>
        <begin position="39"/>
        <end position="75"/>
    </location>
</feature>
<accession>A0A6S7A323</accession>
<name>A0A6S7A323_9BURK</name>
<dbReference type="SUPFAM" id="SSF53474">
    <property type="entry name" value="alpha/beta-Hydrolases"/>
    <property type="match status" value="1"/>
</dbReference>
<gene>
    <name evidence="4" type="ORF">LMG26690_02750</name>
</gene>
<reference evidence="4 5" key="1">
    <citation type="submission" date="2020-04" db="EMBL/GenBank/DDBJ databases">
        <authorList>
            <person name="De Canck E."/>
        </authorList>
    </citation>
    <scope>NUCLEOTIDE SEQUENCE [LARGE SCALE GENOMIC DNA]</scope>
    <source>
        <strain evidence="4 5">LMG 26690</strain>
    </source>
</reference>
<keyword evidence="2" id="KW-0378">Hydrolase</keyword>
<evidence type="ECO:0000313" key="4">
    <source>
        <dbReference type="EMBL" id="CAB3703147.1"/>
    </source>
</evidence>
<organism evidence="4 5">
    <name type="scientific">Achromobacter animicus</name>
    <dbReference type="NCBI Taxonomy" id="1389935"/>
    <lineage>
        <taxon>Bacteria</taxon>
        <taxon>Pseudomonadati</taxon>
        <taxon>Pseudomonadota</taxon>
        <taxon>Betaproteobacteria</taxon>
        <taxon>Burkholderiales</taxon>
        <taxon>Alcaligenaceae</taxon>
        <taxon>Achromobacter</taxon>
    </lineage>
</organism>
<sequence length="378" mass="40592">MARSFSSLFFKAAKKITRLQRTAMRMAAPKPARKRATSARKTTASSAAGRAVKTARPAGTTGAGRAAAPEAASLGAGRWEASRQFTDKTGRRLAFARYTPASATATAAGMPLVVMLHGCRQTAEAFARGSRMNQWADAGDFMVLYPQQSLARQVQRCWRWFQPDDDHGGAEADLIAALIRSEVVRHGLDPERVYVAGLSAGAGMAALVALRHPSLIAAVAMHSGPVVGDAHNAGNGLSTMRRGSIKPLAPLVQAVADPAVFDLGMPALILHGQLDPAVAPRNARQLFEQFRNLNAADPHALPIERVLGLGTEKAYRRVDVLRGRKTVLRLCEITRLEHAWSGGDPAIRYHARSGPDASALVWRFFQSQRRTGAIAVAQ</sequence>
<dbReference type="Gene3D" id="3.40.50.1820">
    <property type="entry name" value="alpha/beta hydrolase"/>
    <property type="match status" value="1"/>
</dbReference>
<dbReference type="InterPro" id="IPR050955">
    <property type="entry name" value="Plant_Biomass_Hydrol_Est"/>
</dbReference>